<accession>X1CS09</accession>
<organism evidence="3">
    <name type="scientific">marine sediment metagenome</name>
    <dbReference type="NCBI Taxonomy" id="412755"/>
    <lineage>
        <taxon>unclassified sequences</taxon>
        <taxon>metagenomes</taxon>
        <taxon>ecological metagenomes</taxon>
    </lineage>
</organism>
<dbReference type="EMBL" id="BART01023704">
    <property type="protein sequence ID" value="GAG95757.1"/>
    <property type="molecule type" value="Genomic_DNA"/>
</dbReference>
<evidence type="ECO:0000256" key="1">
    <source>
        <dbReference type="ARBA" id="ARBA00023002"/>
    </source>
</evidence>
<keyword evidence="1" id="KW-0560">Oxidoreductase</keyword>
<dbReference type="SUPFAM" id="SSF55347">
    <property type="entry name" value="Glyceraldehyde-3-phosphate dehydrogenase-like, C-terminal domain"/>
    <property type="match status" value="1"/>
</dbReference>
<name>X1CS09_9ZZZZ</name>
<dbReference type="Gene3D" id="3.30.360.10">
    <property type="entry name" value="Dihydrodipicolinate Reductase, domain 2"/>
    <property type="match status" value="1"/>
</dbReference>
<protein>
    <recommendedName>
        <fullName evidence="2">Gfo/Idh/MocA-like oxidoreductase C-terminal domain-containing protein</fullName>
    </recommendedName>
</protein>
<dbReference type="GO" id="GO:0016491">
    <property type="term" value="F:oxidoreductase activity"/>
    <property type="evidence" value="ECO:0007669"/>
    <property type="project" value="UniProtKB-KW"/>
</dbReference>
<feature type="non-terminal residue" evidence="3">
    <location>
        <position position="1"/>
    </location>
</feature>
<dbReference type="Pfam" id="PF02894">
    <property type="entry name" value="GFO_IDH_MocA_C"/>
    <property type="match status" value="1"/>
</dbReference>
<dbReference type="PANTHER" id="PTHR42840">
    <property type="entry name" value="NAD(P)-BINDING ROSSMANN-FOLD SUPERFAMILY PROTEIN-RELATED"/>
    <property type="match status" value="1"/>
</dbReference>
<dbReference type="InterPro" id="IPR004104">
    <property type="entry name" value="Gfo/Idh/MocA-like_OxRdtase_C"/>
</dbReference>
<feature type="domain" description="Gfo/Idh/MocA-like oxidoreductase C-terminal" evidence="2">
    <location>
        <begin position="86"/>
        <end position="285"/>
    </location>
</feature>
<evidence type="ECO:0000259" key="2">
    <source>
        <dbReference type="Pfam" id="PF02894"/>
    </source>
</evidence>
<comment type="caution">
    <text evidence="3">The sequence shown here is derived from an EMBL/GenBank/DDBJ whole genome shotgun (WGS) entry which is preliminary data.</text>
</comment>
<dbReference type="PANTHER" id="PTHR42840:SF3">
    <property type="entry name" value="BINDING ROSSMANN FOLD OXIDOREDUCTASE, PUTATIVE (AFU_ORTHOLOGUE AFUA_2G10240)-RELATED"/>
    <property type="match status" value="1"/>
</dbReference>
<feature type="non-terminal residue" evidence="3">
    <location>
        <position position="285"/>
    </location>
</feature>
<sequence length="285" mass="32226">SDIPIEERQNVGLTDKKIMFKETFKDCERIESAFKKSGTIFCYAENFVYAPPIIKAKELLESSKGKILEMRCGEGHSGSHSKFAAEWKYTGGGSLIRQASHPYGLIIHLKLWEGKIKDNKPIYPKSIICTVAKCRDLLKDLPRDQDFIRSRPVDVEDWSCGIITFEDGTNAVVFGTDITVGGMENWINIYSSNTRIECKITNNNSVMAYAPTEKQFENAYTIEKSETKAGWSVAQPDEEWMQGYPFEFQDFFNAITSNRQPISDLKLAILTTKVMYAAYLSAESG</sequence>
<proteinExistence type="predicted"/>
<reference evidence="3" key="1">
    <citation type="journal article" date="2014" name="Front. Microbiol.">
        <title>High frequency of phylogenetically diverse reductive dehalogenase-homologous genes in deep subseafloor sedimentary metagenomes.</title>
        <authorList>
            <person name="Kawai M."/>
            <person name="Futagami T."/>
            <person name="Toyoda A."/>
            <person name="Takaki Y."/>
            <person name="Nishi S."/>
            <person name="Hori S."/>
            <person name="Arai W."/>
            <person name="Tsubouchi T."/>
            <person name="Morono Y."/>
            <person name="Uchiyama I."/>
            <person name="Ito T."/>
            <person name="Fujiyama A."/>
            <person name="Inagaki F."/>
            <person name="Takami H."/>
        </authorList>
    </citation>
    <scope>NUCLEOTIDE SEQUENCE</scope>
    <source>
        <strain evidence="3">Expedition CK06-06</strain>
    </source>
</reference>
<dbReference type="AlphaFoldDB" id="X1CS09"/>
<gene>
    <name evidence="3" type="ORF">S01H4_43045</name>
</gene>
<evidence type="ECO:0000313" key="3">
    <source>
        <dbReference type="EMBL" id="GAG95757.1"/>
    </source>
</evidence>